<feature type="chain" id="PRO_5041328461" description="DUF4148 domain-containing protein" evidence="1">
    <location>
        <begin position="27"/>
        <end position="119"/>
    </location>
</feature>
<keyword evidence="1" id="KW-0732">Signal</keyword>
<protein>
    <recommendedName>
        <fullName evidence="4">DUF4148 domain-containing protein</fullName>
    </recommendedName>
</protein>
<name>A0AA41Z721_9SPHN</name>
<proteinExistence type="predicted"/>
<dbReference type="AlphaFoldDB" id="A0AA41Z721"/>
<evidence type="ECO:0008006" key="4">
    <source>
        <dbReference type="Google" id="ProtNLM"/>
    </source>
</evidence>
<evidence type="ECO:0000313" key="3">
    <source>
        <dbReference type="Proteomes" id="UP001165565"/>
    </source>
</evidence>
<reference evidence="2" key="1">
    <citation type="submission" date="2022-06" db="EMBL/GenBank/DDBJ databases">
        <title>Sphingomonas sp. nov. isolated from rhizosphere soil of tomato.</title>
        <authorList>
            <person name="Dong H."/>
            <person name="Gao R."/>
        </authorList>
    </citation>
    <scope>NUCLEOTIDE SEQUENCE</scope>
    <source>
        <strain evidence="2">MMSM24</strain>
    </source>
</reference>
<comment type="caution">
    <text evidence="2">The sequence shown here is derived from an EMBL/GenBank/DDBJ whole genome shotgun (WGS) entry which is preliminary data.</text>
</comment>
<keyword evidence="3" id="KW-1185">Reference proteome</keyword>
<dbReference type="Proteomes" id="UP001165565">
    <property type="component" value="Unassembled WGS sequence"/>
</dbReference>
<dbReference type="RefSeq" id="WP_265268548.1">
    <property type="nucleotide sequence ID" value="NZ_JANFAV010000004.1"/>
</dbReference>
<evidence type="ECO:0000256" key="1">
    <source>
        <dbReference type="SAM" id="SignalP"/>
    </source>
</evidence>
<evidence type="ECO:0000313" key="2">
    <source>
        <dbReference type="EMBL" id="MCW6534715.1"/>
    </source>
</evidence>
<organism evidence="2 3">
    <name type="scientific">Sphingomonas lycopersici</name>
    <dbReference type="NCBI Taxonomy" id="2951807"/>
    <lineage>
        <taxon>Bacteria</taxon>
        <taxon>Pseudomonadati</taxon>
        <taxon>Pseudomonadota</taxon>
        <taxon>Alphaproteobacteria</taxon>
        <taxon>Sphingomonadales</taxon>
        <taxon>Sphingomonadaceae</taxon>
        <taxon>Sphingomonas</taxon>
    </lineage>
</organism>
<accession>A0AA41Z721</accession>
<dbReference type="EMBL" id="JANFAV010000004">
    <property type="protein sequence ID" value="MCW6534715.1"/>
    <property type="molecule type" value="Genomic_DNA"/>
</dbReference>
<gene>
    <name evidence="2" type="ORF">NEE01_07935</name>
</gene>
<feature type="signal peptide" evidence="1">
    <location>
        <begin position="1"/>
        <end position="26"/>
    </location>
</feature>
<sequence length="119" mass="12488">MTRPTPLGFRVFATAFALVGAVPSLAQTAPAPAAGDADTVRLTDEQRNAILDRNTVDSAAAARGELTQSRRMDRGIHGEVGMMIGSYGTRGIYGTAAIPLGDNAGAVVSFESSRFGYRR</sequence>